<evidence type="ECO:0000313" key="4">
    <source>
        <dbReference type="Proteomes" id="UP000185841"/>
    </source>
</evidence>
<dbReference type="GO" id="GO:0016757">
    <property type="term" value="F:glycosyltransferase activity"/>
    <property type="evidence" value="ECO:0007669"/>
    <property type="project" value="UniProtKB-KW"/>
</dbReference>
<dbReference type="InterPro" id="IPR001296">
    <property type="entry name" value="Glyco_trans_1"/>
</dbReference>
<reference evidence="3 4" key="1">
    <citation type="submission" date="2017-01" db="EMBL/GenBank/DDBJ databases">
        <authorList>
            <person name="Mah S.A."/>
            <person name="Swanson W.J."/>
            <person name="Moy G.W."/>
            <person name="Vacquier V.D."/>
        </authorList>
    </citation>
    <scope>NUCLEOTIDE SEQUENCE [LARGE SCALE GENOMIC DNA]</scope>
    <source>
        <strain evidence="3 4">RU36E</strain>
    </source>
</reference>
<dbReference type="Pfam" id="PF00534">
    <property type="entry name" value="Glycos_transf_1"/>
    <property type="match status" value="1"/>
</dbReference>
<gene>
    <name evidence="3" type="ORF">SAMN05878282_10129</name>
</gene>
<dbReference type="PANTHER" id="PTHR45947">
    <property type="entry name" value="SULFOQUINOVOSYL TRANSFERASE SQD2"/>
    <property type="match status" value="1"/>
</dbReference>
<keyword evidence="3" id="KW-0328">Glycosyltransferase</keyword>
<feature type="domain" description="Glycosyl transferase family 1" evidence="1">
    <location>
        <begin position="193"/>
        <end position="343"/>
    </location>
</feature>
<accession>A0A1N6N528</accession>
<protein>
    <submittedName>
        <fullName evidence="3">Rhamnosyl/mannosyltransferase</fullName>
    </submittedName>
</protein>
<dbReference type="InterPro" id="IPR050194">
    <property type="entry name" value="Glycosyltransferase_grp1"/>
</dbReference>
<dbReference type="RefSeq" id="WP_076423380.1">
    <property type="nucleotide sequence ID" value="NZ_FTMP01000001.1"/>
</dbReference>
<evidence type="ECO:0000259" key="2">
    <source>
        <dbReference type="Pfam" id="PF13439"/>
    </source>
</evidence>
<dbReference type="Proteomes" id="UP000185841">
    <property type="component" value="Unassembled WGS sequence"/>
</dbReference>
<keyword evidence="3" id="KW-0808">Transferase</keyword>
<dbReference type="PANTHER" id="PTHR45947:SF3">
    <property type="entry name" value="SULFOQUINOVOSYL TRANSFERASE SQD2"/>
    <property type="match status" value="1"/>
</dbReference>
<sequence length="370" mass="41576">MRVLHFFKTYLPETVGGIEQVIYQLCESTRPFGVESEVLTLSAEPGDSILTVGGHRVHRARLDLQIASTGFSFSALGKLRSLARQADLVHYHFPWPFMDALHFAARIDRPFVVSYHSDIVRQKYLLNLYRPLMHHFLGRADGIIAASPNYLASSEVLQRFRDKTRVIPYGLDSGAYPLPDAVRLEHWRGMLGSRFFLFVGVLRYYKGLHVLLDAAAGSPYPLVIAGAGPMEEELRRQAQALGLSNVHFLGRVSEEDKCALLQLCSAFVFPSHLRSEAFGISLLEGAMYGKPMISCEIGTGTSYINIHGETGLVVPPEDAGAFRVAMDQLWHDPDMCAQMGQNALARYRQQFTAERMGRQMADFYREFVRD</sequence>
<dbReference type="AlphaFoldDB" id="A0A1N6N528"/>
<dbReference type="InterPro" id="IPR028098">
    <property type="entry name" value="Glyco_trans_4-like_N"/>
</dbReference>
<organism evidence="3 4">
    <name type="scientific">Aquipseudomonas alcaligenes</name>
    <name type="common">Pseudomonas alcaligenes</name>
    <dbReference type="NCBI Taxonomy" id="43263"/>
    <lineage>
        <taxon>Bacteria</taxon>
        <taxon>Pseudomonadati</taxon>
        <taxon>Pseudomonadota</taxon>
        <taxon>Gammaproteobacteria</taxon>
        <taxon>Pseudomonadales</taxon>
        <taxon>Pseudomonadaceae</taxon>
        <taxon>Aquipseudomonas</taxon>
    </lineage>
</organism>
<dbReference type="SUPFAM" id="SSF53756">
    <property type="entry name" value="UDP-Glycosyltransferase/glycogen phosphorylase"/>
    <property type="match status" value="1"/>
</dbReference>
<dbReference type="Pfam" id="PF13439">
    <property type="entry name" value="Glyco_transf_4"/>
    <property type="match status" value="1"/>
</dbReference>
<feature type="domain" description="Glycosyltransferase subfamily 4-like N-terminal" evidence="2">
    <location>
        <begin position="15"/>
        <end position="172"/>
    </location>
</feature>
<evidence type="ECO:0000313" key="3">
    <source>
        <dbReference type="EMBL" id="SIP87177.1"/>
    </source>
</evidence>
<evidence type="ECO:0000259" key="1">
    <source>
        <dbReference type="Pfam" id="PF00534"/>
    </source>
</evidence>
<dbReference type="EMBL" id="FTMP01000001">
    <property type="protein sequence ID" value="SIP87177.1"/>
    <property type="molecule type" value="Genomic_DNA"/>
</dbReference>
<dbReference type="CDD" id="cd03795">
    <property type="entry name" value="GT4_WfcD-like"/>
    <property type="match status" value="1"/>
</dbReference>
<name>A0A1N6N528_AQUAC</name>
<proteinExistence type="predicted"/>
<dbReference type="Gene3D" id="3.40.50.2000">
    <property type="entry name" value="Glycogen Phosphorylase B"/>
    <property type="match status" value="2"/>
</dbReference>